<keyword evidence="1" id="KW-0472">Membrane</keyword>
<feature type="transmembrane region" description="Helical" evidence="1">
    <location>
        <begin position="527"/>
        <end position="549"/>
    </location>
</feature>
<feature type="transmembrane region" description="Helical" evidence="1">
    <location>
        <begin position="245"/>
        <end position="264"/>
    </location>
</feature>
<evidence type="ECO:0000313" key="2">
    <source>
        <dbReference type="EMBL" id="CAK9105891.1"/>
    </source>
</evidence>
<feature type="transmembrane region" description="Helical" evidence="1">
    <location>
        <begin position="417"/>
        <end position="436"/>
    </location>
</feature>
<sequence>MQPPAHGESSLLAAKRLHQEVPPHRWCVTLQEFQHFVRDVRVAWRAGLWGQVPSHSTISFQDDSSGPNVYQVNEDFVKPCTLRAGGMSYALMLHSGGLDCEVFVSHAWAEGIFELCICVKYGWVVGKQNLYCCLLANPQNLDIGEVLGNTPSASPFAAALNSASHIIVAPNRAVSVYSRLWCVYEAYLAAKQEKIFVMPAISNTSQCLSLHCQWLFLPVLCGILLGGLLSWLVSKYARPKQEVATGLAILVYLNLGNMLVHILWPRHCRKLRAMWWTDSFLLLTSFLIATMYILLVYVEEEAATGGAWVEFVISFFRKFFFVALALLCTSSVGQNIHSEIEQASLKKLEQWLDFKSVRFATCSNPSDAEHIWNEISDSVADVDAAISILIKAGAYTTGLRQQYDAGVDITSAGYADLFIRTLHCALLLLVAAVVCAERGFSWREAVDLAEWLWCLPALACLVLCCVTPCILVALSRKAPEHGIFAVQVLGTMGLLVILVPAAYLNDFTDLSITQHRQGENTWSPSPAAALFFITFPVVISCISLALVWLGPTWMSSRLMHIETMCKCRKQSSLSVEDSDDDFDSDPDESS</sequence>
<keyword evidence="3" id="KW-1185">Reference proteome</keyword>
<comment type="caution">
    <text evidence="2">The sequence shown here is derived from an EMBL/GenBank/DDBJ whole genome shotgun (WGS) entry which is preliminary data.</text>
</comment>
<accession>A0ABP0S0N0</accession>
<name>A0ABP0S0N0_9DINO</name>
<feature type="transmembrane region" description="Helical" evidence="1">
    <location>
        <begin position="448"/>
        <end position="474"/>
    </location>
</feature>
<gene>
    <name evidence="2" type="ORF">SCF082_LOCUS49345</name>
</gene>
<proteinExistence type="predicted"/>
<reference evidence="2 3" key="1">
    <citation type="submission" date="2024-02" db="EMBL/GenBank/DDBJ databases">
        <authorList>
            <person name="Chen Y."/>
            <person name="Shah S."/>
            <person name="Dougan E. K."/>
            <person name="Thang M."/>
            <person name="Chan C."/>
        </authorList>
    </citation>
    <scope>NUCLEOTIDE SEQUENCE [LARGE SCALE GENOMIC DNA]</scope>
</reference>
<evidence type="ECO:0000256" key="1">
    <source>
        <dbReference type="SAM" id="Phobius"/>
    </source>
</evidence>
<keyword evidence="1" id="KW-0812">Transmembrane</keyword>
<feature type="transmembrane region" description="Helical" evidence="1">
    <location>
        <begin position="214"/>
        <end position="233"/>
    </location>
</feature>
<keyword evidence="1" id="KW-1133">Transmembrane helix</keyword>
<dbReference type="EMBL" id="CAXAMM010042629">
    <property type="protein sequence ID" value="CAK9105891.1"/>
    <property type="molecule type" value="Genomic_DNA"/>
</dbReference>
<evidence type="ECO:0000313" key="3">
    <source>
        <dbReference type="Proteomes" id="UP001642464"/>
    </source>
</evidence>
<dbReference type="Proteomes" id="UP001642464">
    <property type="component" value="Unassembled WGS sequence"/>
</dbReference>
<feature type="transmembrane region" description="Helical" evidence="1">
    <location>
        <begin position="276"/>
        <end position="295"/>
    </location>
</feature>
<protein>
    <submittedName>
        <fullName evidence="2">Uncharacterized protein</fullName>
    </submittedName>
</protein>
<organism evidence="2 3">
    <name type="scientific">Durusdinium trenchii</name>
    <dbReference type="NCBI Taxonomy" id="1381693"/>
    <lineage>
        <taxon>Eukaryota</taxon>
        <taxon>Sar</taxon>
        <taxon>Alveolata</taxon>
        <taxon>Dinophyceae</taxon>
        <taxon>Suessiales</taxon>
        <taxon>Symbiodiniaceae</taxon>
        <taxon>Durusdinium</taxon>
    </lineage>
</organism>
<feature type="transmembrane region" description="Helical" evidence="1">
    <location>
        <begin position="307"/>
        <end position="328"/>
    </location>
</feature>
<feature type="transmembrane region" description="Helical" evidence="1">
    <location>
        <begin position="481"/>
        <end position="503"/>
    </location>
</feature>